<keyword evidence="1" id="KW-0560">Oxidoreductase</keyword>
<dbReference type="PANTHER" id="PTHR13789:SF309">
    <property type="entry name" value="PUTATIVE (AFU_ORTHOLOGUE AFUA_6G14510)-RELATED"/>
    <property type="match status" value="1"/>
</dbReference>
<dbReference type="Gene3D" id="3.50.50.60">
    <property type="entry name" value="FAD/NAD(P)-binding domain"/>
    <property type="match status" value="1"/>
</dbReference>
<dbReference type="SUPFAM" id="SSF54373">
    <property type="entry name" value="FAD-linked reductases, C-terminal domain"/>
    <property type="match status" value="1"/>
</dbReference>
<dbReference type="InterPro" id="IPR054707">
    <property type="entry name" value="DhpH_subs-bd"/>
</dbReference>
<dbReference type="InterPro" id="IPR050493">
    <property type="entry name" value="FAD-dep_Monooxygenase_BioMet"/>
</dbReference>
<name>A0ABN3IB51_9ACTN</name>
<feature type="compositionally biased region" description="Basic residues" evidence="3">
    <location>
        <begin position="281"/>
        <end position="294"/>
    </location>
</feature>
<gene>
    <name evidence="5" type="ORF">GCM10010191_03640</name>
</gene>
<evidence type="ECO:0000256" key="3">
    <source>
        <dbReference type="SAM" id="MobiDB-lite"/>
    </source>
</evidence>
<sequence length="330" mass="35751">MGIEGSRVGVVGGSIAGCAAAIALRRAGCEVTVFERSPGGLQDRGFGIGLPVSLRDEFVAAGYLDAALPANQTWERLWIVGDGGSSGASETGRIAGRQPFVAALVNWGLLWRTLRAGVADGTYRESVTVTDIEADADGATVVTDSGRRHSYDLVVGADGYRSGARRLIDRGTRPDYAGYVLWRGSYPESRLPGRLPREFEHAVLTVGFPGGHGMFYLIPDFDGEQRRMNWAVYGSLPERLRFDDAMSLPPGCRSGAARRSGTSPRPRPAPSRGRLAGPHNPARRRCARPTTRRIRYQDPARRLPSLRSASSRDVRHRPNLYGRTGNFCGG</sequence>
<organism evidence="5 6">
    <name type="scientific">Actinomadura vinacea</name>
    <dbReference type="NCBI Taxonomy" id="115336"/>
    <lineage>
        <taxon>Bacteria</taxon>
        <taxon>Bacillati</taxon>
        <taxon>Actinomycetota</taxon>
        <taxon>Actinomycetes</taxon>
        <taxon>Streptosporangiales</taxon>
        <taxon>Thermomonosporaceae</taxon>
        <taxon>Actinomadura</taxon>
    </lineage>
</organism>
<comment type="caution">
    <text evidence="5">The sequence shown here is derived from an EMBL/GenBank/DDBJ whole genome shotgun (WGS) entry which is preliminary data.</text>
</comment>
<dbReference type="EMBL" id="BAAARW010000001">
    <property type="protein sequence ID" value="GAA2399776.1"/>
    <property type="molecule type" value="Genomic_DNA"/>
</dbReference>
<evidence type="ECO:0000259" key="4">
    <source>
        <dbReference type="Pfam" id="PF22607"/>
    </source>
</evidence>
<protein>
    <recommendedName>
        <fullName evidence="4">2,6-dihydroxypyridine 3-monooxygenase substrate binding domain-containing protein</fullName>
    </recommendedName>
</protein>
<dbReference type="PANTHER" id="PTHR13789">
    <property type="entry name" value="MONOOXYGENASE"/>
    <property type="match status" value="1"/>
</dbReference>
<proteinExistence type="predicted"/>
<feature type="compositionally biased region" description="Low complexity" evidence="3">
    <location>
        <begin position="302"/>
        <end position="311"/>
    </location>
</feature>
<dbReference type="Pfam" id="PF22607">
    <property type="entry name" value="FAD_binding-like"/>
    <property type="match status" value="1"/>
</dbReference>
<dbReference type="Pfam" id="PF13450">
    <property type="entry name" value="NAD_binding_8"/>
    <property type="match status" value="1"/>
</dbReference>
<dbReference type="InterPro" id="IPR036188">
    <property type="entry name" value="FAD/NAD-bd_sf"/>
</dbReference>
<keyword evidence="6" id="KW-1185">Reference proteome</keyword>
<feature type="region of interest" description="Disordered" evidence="3">
    <location>
        <begin position="250"/>
        <end position="330"/>
    </location>
</feature>
<dbReference type="PROSITE" id="PS51257">
    <property type="entry name" value="PROKAR_LIPOPROTEIN"/>
    <property type="match status" value="1"/>
</dbReference>
<dbReference type="RefSeq" id="WP_344586505.1">
    <property type="nucleotide sequence ID" value="NZ_BAAARW010000001.1"/>
</dbReference>
<keyword evidence="2" id="KW-0503">Monooxygenase</keyword>
<dbReference type="SUPFAM" id="SSF51905">
    <property type="entry name" value="FAD/NAD(P)-binding domain"/>
    <property type="match status" value="1"/>
</dbReference>
<evidence type="ECO:0000256" key="2">
    <source>
        <dbReference type="ARBA" id="ARBA00023033"/>
    </source>
</evidence>
<evidence type="ECO:0000313" key="6">
    <source>
        <dbReference type="Proteomes" id="UP001501231"/>
    </source>
</evidence>
<evidence type="ECO:0000313" key="5">
    <source>
        <dbReference type="EMBL" id="GAA2399776.1"/>
    </source>
</evidence>
<dbReference type="Proteomes" id="UP001501231">
    <property type="component" value="Unassembled WGS sequence"/>
</dbReference>
<feature type="compositionally biased region" description="Low complexity" evidence="3">
    <location>
        <begin position="257"/>
        <end position="278"/>
    </location>
</feature>
<evidence type="ECO:0000256" key="1">
    <source>
        <dbReference type="ARBA" id="ARBA00023002"/>
    </source>
</evidence>
<feature type="domain" description="2,6-dihydroxypyridine 3-monooxygenase substrate binding" evidence="4">
    <location>
        <begin position="176"/>
        <end position="247"/>
    </location>
</feature>
<reference evidence="5 6" key="1">
    <citation type="journal article" date="2019" name="Int. J. Syst. Evol. Microbiol.">
        <title>The Global Catalogue of Microorganisms (GCM) 10K type strain sequencing project: providing services to taxonomists for standard genome sequencing and annotation.</title>
        <authorList>
            <consortium name="The Broad Institute Genomics Platform"/>
            <consortium name="The Broad Institute Genome Sequencing Center for Infectious Disease"/>
            <person name="Wu L."/>
            <person name="Ma J."/>
        </authorList>
    </citation>
    <scope>NUCLEOTIDE SEQUENCE [LARGE SCALE GENOMIC DNA]</scope>
    <source>
        <strain evidence="5 6">JCM 3325</strain>
    </source>
</reference>
<accession>A0ABN3IB51</accession>
<dbReference type="PRINTS" id="PR00420">
    <property type="entry name" value="RNGMNOXGNASE"/>
</dbReference>